<proteinExistence type="predicted"/>
<feature type="coiled-coil region" evidence="1">
    <location>
        <begin position="16"/>
        <end position="71"/>
    </location>
</feature>
<gene>
    <name evidence="2" type="ORF">GCM10008905_30210</name>
</gene>
<comment type="caution">
    <text evidence="2">The sequence shown here is derived from an EMBL/GenBank/DDBJ whole genome shotgun (WGS) entry which is preliminary data.</text>
</comment>
<dbReference type="Proteomes" id="UP001500339">
    <property type="component" value="Unassembled WGS sequence"/>
</dbReference>
<protein>
    <submittedName>
        <fullName evidence="2">Uncharacterized protein</fullName>
    </submittedName>
</protein>
<organism evidence="2 3">
    <name type="scientific">Clostridium malenominatum</name>
    <dbReference type="NCBI Taxonomy" id="1539"/>
    <lineage>
        <taxon>Bacteria</taxon>
        <taxon>Bacillati</taxon>
        <taxon>Bacillota</taxon>
        <taxon>Clostridia</taxon>
        <taxon>Eubacteriales</taxon>
        <taxon>Clostridiaceae</taxon>
        <taxon>Clostridium</taxon>
    </lineage>
</organism>
<dbReference type="EMBL" id="BAAACF010000006">
    <property type="protein sequence ID" value="GAA0729757.1"/>
    <property type="molecule type" value="Genomic_DNA"/>
</dbReference>
<dbReference type="RefSeq" id="WP_343771001.1">
    <property type="nucleotide sequence ID" value="NZ_BAAACF010000006.1"/>
</dbReference>
<evidence type="ECO:0000313" key="3">
    <source>
        <dbReference type="Proteomes" id="UP001500339"/>
    </source>
</evidence>
<keyword evidence="3" id="KW-1185">Reference proteome</keyword>
<reference evidence="2 3" key="1">
    <citation type="journal article" date="2019" name="Int. J. Syst. Evol. Microbiol.">
        <title>The Global Catalogue of Microorganisms (GCM) 10K type strain sequencing project: providing services to taxonomists for standard genome sequencing and annotation.</title>
        <authorList>
            <consortium name="The Broad Institute Genomics Platform"/>
            <consortium name="The Broad Institute Genome Sequencing Center for Infectious Disease"/>
            <person name="Wu L."/>
            <person name="Ma J."/>
        </authorList>
    </citation>
    <scope>NUCLEOTIDE SEQUENCE [LARGE SCALE GENOMIC DNA]</scope>
    <source>
        <strain evidence="2 3">JCM 1405</strain>
    </source>
</reference>
<sequence length="152" mass="18463">MRKENNFLDILNVFYKKINEKKINKIKAKNIRLEENIIQIKEEIKDKSIKLEKLEENFKDNNEKYKRIMEIFLSRGINFTIINKNYKLNEWENLVVNKRGDRWIIETKDGEKLKILDRDETSLLEDILKERNYSLVITRIEDKLIKVKLHVV</sequence>
<evidence type="ECO:0000313" key="2">
    <source>
        <dbReference type="EMBL" id="GAA0729757.1"/>
    </source>
</evidence>
<keyword evidence="1" id="KW-0175">Coiled coil</keyword>
<evidence type="ECO:0000256" key="1">
    <source>
        <dbReference type="SAM" id="Coils"/>
    </source>
</evidence>
<name>A0ABN1J671_9CLOT</name>
<accession>A0ABN1J671</accession>